<dbReference type="PANTHER" id="PTHR43141">
    <property type="entry name" value="CYTOCHROME BD2 SUBUNIT II"/>
    <property type="match status" value="1"/>
</dbReference>
<dbReference type="InterPro" id="IPR003317">
    <property type="entry name" value="Cyt-d_oxidase_su2"/>
</dbReference>
<evidence type="ECO:0000256" key="3">
    <source>
        <dbReference type="ARBA" id="ARBA00022475"/>
    </source>
</evidence>
<name>A0A9X3MP87_9ACTN</name>
<dbReference type="PANTHER" id="PTHR43141:SF4">
    <property type="entry name" value="CYTOCHROME BD2 SUBUNIT II"/>
    <property type="match status" value="1"/>
</dbReference>
<feature type="transmembrane region" description="Helical" evidence="7">
    <location>
        <begin position="118"/>
        <end position="138"/>
    </location>
</feature>
<keyword evidence="5 7" id="KW-1133">Transmembrane helix</keyword>
<feature type="transmembrane region" description="Helical" evidence="7">
    <location>
        <begin position="77"/>
        <end position="98"/>
    </location>
</feature>
<gene>
    <name evidence="8" type="primary">cydB</name>
    <name evidence="8" type="ORF">OM076_08400</name>
</gene>
<evidence type="ECO:0000256" key="6">
    <source>
        <dbReference type="ARBA" id="ARBA00023136"/>
    </source>
</evidence>
<evidence type="ECO:0000313" key="9">
    <source>
        <dbReference type="Proteomes" id="UP001149140"/>
    </source>
</evidence>
<evidence type="ECO:0000256" key="7">
    <source>
        <dbReference type="SAM" id="Phobius"/>
    </source>
</evidence>
<dbReference type="GO" id="GO:0016682">
    <property type="term" value="F:oxidoreductase activity, acting on diphenols and related substances as donors, oxygen as acceptor"/>
    <property type="evidence" value="ECO:0007669"/>
    <property type="project" value="TreeGrafter"/>
</dbReference>
<feature type="transmembrane region" description="Helical" evidence="7">
    <location>
        <begin position="158"/>
        <end position="181"/>
    </location>
</feature>
<evidence type="ECO:0000256" key="2">
    <source>
        <dbReference type="ARBA" id="ARBA00007543"/>
    </source>
</evidence>
<dbReference type="GO" id="GO:0005886">
    <property type="term" value="C:plasma membrane"/>
    <property type="evidence" value="ECO:0007669"/>
    <property type="project" value="UniProtKB-SubCell"/>
</dbReference>
<comment type="caution">
    <text evidence="8">The sequence shown here is derived from an EMBL/GenBank/DDBJ whole genome shotgun (WGS) entry which is preliminary data.</text>
</comment>
<comment type="similarity">
    <text evidence="2">Belongs to the cytochrome ubiquinol oxidase subunit 2 family.</text>
</comment>
<feature type="transmembrane region" description="Helical" evidence="7">
    <location>
        <begin position="6"/>
        <end position="30"/>
    </location>
</feature>
<keyword evidence="9" id="KW-1185">Reference proteome</keyword>
<keyword evidence="6 7" id="KW-0472">Membrane</keyword>
<feature type="transmembrane region" description="Helical" evidence="7">
    <location>
        <begin position="193"/>
        <end position="212"/>
    </location>
</feature>
<keyword evidence="3" id="KW-1003">Cell membrane</keyword>
<evidence type="ECO:0000256" key="4">
    <source>
        <dbReference type="ARBA" id="ARBA00022692"/>
    </source>
</evidence>
<protein>
    <submittedName>
        <fullName evidence="8">Cytochrome d ubiquinol oxidase subunit II</fullName>
    </submittedName>
</protein>
<dbReference type="NCBIfam" id="TIGR00203">
    <property type="entry name" value="cydB"/>
    <property type="match status" value="1"/>
</dbReference>
<dbReference type="GO" id="GO:0070069">
    <property type="term" value="C:cytochrome complex"/>
    <property type="evidence" value="ECO:0007669"/>
    <property type="project" value="TreeGrafter"/>
</dbReference>
<feature type="transmembrane region" description="Helical" evidence="7">
    <location>
        <begin position="51"/>
        <end position="71"/>
    </location>
</feature>
<evidence type="ECO:0000313" key="8">
    <source>
        <dbReference type="EMBL" id="MDA0160281.1"/>
    </source>
</evidence>
<dbReference type="GO" id="GO:0009055">
    <property type="term" value="F:electron transfer activity"/>
    <property type="evidence" value="ECO:0007669"/>
    <property type="project" value="TreeGrafter"/>
</dbReference>
<sequence>MATAWFIAIALLWALYLVLEGFDFGVGMLLRRVRGGGDHHDRRVAMHAIGPTWAANEVWLVIAVVAMFGAFPGWYAAWASSLYLPLSVVLLALIARNASIELLGKREDEPWRRGWERVLAVSSTVAPFCWGLIWGAALDGVALPGSSAVGGPLDVFSWYAVLCGVALVAVCRALGAAFLTLRTEELVRARAARELRVAAPAAALLGGSVLVWTDGLGAVGWVAVSLCSVALGVLVFARRRPGWAFAGGCVAVGLLVAVWFSALFPAGLRARGGGPGLVLADVAAGHYTLVLMTVLAGVMLPLLLAVQAWSYWLFRERVTRAAVGAPRPSPVDLLARVAEKRGW</sequence>
<accession>A0A9X3MP87</accession>
<feature type="transmembrane region" description="Helical" evidence="7">
    <location>
        <begin position="284"/>
        <end position="306"/>
    </location>
</feature>
<evidence type="ECO:0000256" key="5">
    <source>
        <dbReference type="ARBA" id="ARBA00022989"/>
    </source>
</evidence>
<feature type="transmembrane region" description="Helical" evidence="7">
    <location>
        <begin position="218"/>
        <end position="236"/>
    </location>
</feature>
<dbReference type="Proteomes" id="UP001149140">
    <property type="component" value="Unassembled WGS sequence"/>
</dbReference>
<evidence type="ECO:0000256" key="1">
    <source>
        <dbReference type="ARBA" id="ARBA00004651"/>
    </source>
</evidence>
<keyword evidence="4 7" id="KW-0812">Transmembrane</keyword>
<dbReference type="Pfam" id="PF02322">
    <property type="entry name" value="Cyt_bd_oxida_II"/>
    <property type="match status" value="1"/>
</dbReference>
<proteinExistence type="inferred from homology"/>
<dbReference type="EMBL" id="JAPDOD010000005">
    <property type="protein sequence ID" value="MDA0160281.1"/>
    <property type="molecule type" value="Genomic_DNA"/>
</dbReference>
<dbReference type="RefSeq" id="WP_270039055.1">
    <property type="nucleotide sequence ID" value="NZ_JAPDOD010000005.1"/>
</dbReference>
<comment type="subcellular location">
    <subcellularLocation>
        <location evidence="1">Cell membrane</location>
        <topology evidence="1">Multi-pass membrane protein</topology>
    </subcellularLocation>
</comment>
<feature type="transmembrane region" description="Helical" evidence="7">
    <location>
        <begin position="243"/>
        <end position="264"/>
    </location>
</feature>
<dbReference type="AlphaFoldDB" id="A0A9X3MP87"/>
<dbReference type="GO" id="GO:0019646">
    <property type="term" value="P:aerobic electron transport chain"/>
    <property type="evidence" value="ECO:0007669"/>
    <property type="project" value="TreeGrafter"/>
</dbReference>
<reference evidence="8" key="1">
    <citation type="submission" date="2022-10" db="EMBL/GenBank/DDBJ databases">
        <title>The WGS of Solirubrobacter ginsenosidimutans DSM 21036.</title>
        <authorList>
            <person name="Jiang Z."/>
        </authorList>
    </citation>
    <scope>NUCLEOTIDE SEQUENCE</scope>
    <source>
        <strain evidence="8">DSM 21036</strain>
    </source>
</reference>
<organism evidence="8 9">
    <name type="scientific">Solirubrobacter ginsenosidimutans</name>
    <dbReference type="NCBI Taxonomy" id="490573"/>
    <lineage>
        <taxon>Bacteria</taxon>
        <taxon>Bacillati</taxon>
        <taxon>Actinomycetota</taxon>
        <taxon>Thermoleophilia</taxon>
        <taxon>Solirubrobacterales</taxon>
        <taxon>Solirubrobacteraceae</taxon>
        <taxon>Solirubrobacter</taxon>
    </lineage>
</organism>